<reference evidence="2" key="1">
    <citation type="journal article" date="2019" name="Int. J. Syst. Evol. Microbiol.">
        <title>The Global Catalogue of Microorganisms (GCM) 10K type strain sequencing project: providing services to taxonomists for standard genome sequencing and annotation.</title>
        <authorList>
            <consortium name="The Broad Institute Genomics Platform"/>
            <consortium name="The Broad Institute Genome Sequencing Center for Infectious Disease"/>
            <person name="Wu L."/>
            <person name="Ma J."/>
        </authorList>
    </citation>
    <scope>NUCLEOTIDE SEQUENCE [LARGE SCALE GENOMIC DNA]</scope>
    <source>
        <strain evidence="2">CGMCC 1.18575</strain>
    </source>
</reference>
<proteinExistence type="predicted"/>
<dbReference type="NCBIfam" id="TIGR01784">
    <property type="entry name" value="T_den_put_tspse"/>
    <property type="match status" value="1"/>
</dbReference>
<dbReference type="InterPro" id="IPR010106">
    <property type="entry name" value="RpnA"/>
</dbReference>
<dbReference type="Proteomes" id="UP001596113">
    <property type="component" value="Unassembled WGS sequence"/>
</dbReference>
<gene>
    <name evidence="1" type="ORF">ACFPOF_19335</name>
</gene>
<dbReference type="EMBL" id="JBHSMI010000028">
    <property type="protein sequence ID" value="MFC5404900.1"/>
    <property type="molecule type" value="Genomic_DNA"/>
</dbReference>
<accession>A0ABW0HX83</accession>
<evidence type="ECO:0000313" key="2">
    <source>
        <dbReference type="Proteomes" id="UP001596113"/>
    </source>
</evidence>
<keyword evidence="2" id="KW-1185">Reference proteome</keyword>
<dbReference type="Pfam" id="PF12784">
    <property type="entry name" value="PDDEXK_2"/>
    <property type="match status" value="1"/>
</dbReference>
<organism evidence="1 2">
    <name type="scientific">Cohnella soli</name>
    <dbReference type="NCBI Taxonomy" id="425005"/>
    <lineage>
        <taxon>Bacteria</taxon>
        <taxon>Bacillati</taxon>
        <taxon>Bacillota</taxon>
        <taxon>Bacilli</taxon>
        <taxon>Bacillales</taxon>
        <taxon>Paenibacillaceae</taxon>
        <taxon>Cohnella</taxon>
    </lineage>
</organism>
<name>A0ABW0HX83_9BACL</name>
<comment type="caution">
    <text evidence="1">The sequence shown here is derived from an EMBL/GenBank/DDBJ whole genome shotgun (WGS) entry which is preliminary data.</text>
</comment>
<dbReference type="PANTHER" id="PTHR41317">
    <property type="entry name" value="PD-(D_E)XK NUCLEASE FAMILY TRANSPOSASE"/>
    <property type="match status" value="1"/>
</dbReference>
<dbReference type="PANTHER" id="PTHR41317:SF1">
    <property type="entry name" value="PD-(D_E)XK NUCLEASE FAMILY TRANSPOSASE"/>
    <property type="match status" value="1"/>
</dbReference>
<dbReference type="RefSeq" id="WP_378135604.1">
    <property type="nucleotide sequence ID" value="NZ_JBHSMI010000028.1"/>
</dbReference>
<evidence type="ECO:0000313" key="1">
    <source>
        <dbReference type="EMBL" id="MFC5404900.1"/>
    </source>
</evidence>
<sequence>MELNRWATERMPVERLNPKNDFLFGRLFGEEAGKQLLISLLNAVLRRGGKQAITDVTVVDDTRLGRELIEDKEVVLDILCKVDGEEQVNVEMQVRRFARMDYRSLYYLASMMTGQINRGQPYAFLKRTIGINILDHEYLPLSKYHNTFHLYEDEERDYLLTDILELHFIECPKFQQVVFDIHDPLHRWLRFLDHRTTSEQMEELMKMDETIREAEARLSYLASDEETRRLYAIRERALHDRASWLEDAKAEGREEGKAEGREEGKIEALKSTALRMLQKGVAVTIICEVTGLDEKQIESLDCNSR</sequence>
<protein>
    <submittedName>
        <fullName evidence="1">Rpn family recombination-promoting nuclease/putative transposase</fullName>
    </submittedName>
</protein>